<evidence type="ECO:0000259" key="3">
    <source>
        <dbReference type="Pfam" id="PF13023"/>
    </source>
</evidence>
<dbReference type="GO" id="GO:0005737">
    <property type="term" value="C:cytoplasm"/>
    <property type="evidence" value="ECO:0007669"/>
    <property type="project" value="TreeGrafter"/>
</dbReference>
<dbReference type="SUPFAM" id="SSF109604">
    <property type="entry name" value="HD-domain/PDEase-like"/>
    <property type="match status" value="1"/>
</dbReference>
<reference evidence="4 5" key="1">
    <citation type="journal article" date="2014" name="PLoS ONE">
        <title>The first complete genome sequence of the class fimbriimonadia in the phylum armatimonadetes.</title>
        <authorList>
            <person name="Hu Z.Y."/>
            <person name="Wang Y.Z."/>
            <person name="Im W.T."/>
            <person name="Wang S.Y."/>
            <person name="Zhao G.P."/>
            <person name="Zheng H.J."/>
            <person name="Quan Z.X."/>
        </authorList>
    </citation>
    <scope>NUCLEOTIDE SEQUENCE [LARGE SCALE GENOMIC DNA]</scope>
    <source>
        <strain evidence="4">Gsoil 348</strain>
    </source>
</reference>
<name>A0A068NWM9_FIMGI</name>
<dbReference type="PANTHER" id="PTHR11845:SF13">
    <property type="entry name" value="5'-DEOXYNUCLEOTIDASE HDDC2"/>
    <property type="match status" value="1"/>
</dbReference>
<dbReference type="Gene3D" id="1.10.3210.10">
    <property type="entry name" value="Hypothetical protein af1432"/>
    <property type="match status" value="1"/>
</dbReference>
<evidence type="ECO:0000256" key="1">
    <source>
        <dbReference type="ARBA" id="ARBA00022723"/>
    </source>
</evidence>
<proteinExistence type="predicted"/>
<gene>
    <name evidence="4" type="ORF">OP10G_4560</name>
</gene>
<sequence>MEDAIPSRLAAQMRFLLEADRLKGVLRTSSIGDGTRCENSAEHSWHVALMAMVLAEHCSHPIDLGKVLQLLTVHDLVEVYAGDTLIYDEEAVKSQSDRETAAADKLFGMLPSGQESYFRSLWQEFEEGKSPEASFARAVDALAPTWLHWGSHAHPPAGTLTVAQVIERKTKLLAPYPELFAVLKQVLDSALARGLIAR</sequence>
<dbReference type="GO" id="GO:0002953">
    <property type="term" value="F:5'-deoxynucleotidase activity"/>
    <property type="evidence" value="ECO:0007669"/>
    <property type="project" value="InterPro"/>
</dbReference>
<dbReference type="RefSeq" id="WP_025228197.1">
    <property type="nucleotide sequence ID" value="NZ_CP007139.1"/>
</dbReference>
<evidence type="ECO:0000256" key="2">
    <source>
        <dbReference type="ARBA" id="ARBA00022801"/>
    </source>
</evidence>
<dbReference type="InterPro" id="IPR006674">
    <property type="entry name" value="HD_domain"/>
</dbReference>
<dbReference type="eggNOG" id="COG1896">
    <property type="taxonomic scope" value="Bacteria"/>
</dbReference>
<dbReference type="Proteomes" id="UP000027982">
    <property type="component" value="Chromosome"/>
</dbReference>
<dbReference type="EMBL" id="CP007139">
    <property type="protein sequence ID" value="AIE87928.1"/>
    <property type="molecule type" value="Genomic_DNA"/>
</dbReference>
<dbReference type="KEGG" id="fgi:OP10G_4560"/>
<accession>A0A068NWM9</accession>
<organism evidence="4 5">
    <name type="scientific">Fimbriimonas ginsengisoli Gsoil 348</name>
    <dbReference type="NCBI Taxonomy" id="661478"/>
    <lineage>
        <taxon>Bacteria</taxon>
        <taxon>Bacillati</taxon>
        <taxon>Armatimonadota</taxon>
        <taxon>Fimbriimonadia</taxon>
        <taxon>Fimbriimonadales</taxon>
        <taxon>Fimbriimonadaceae</taxon>
        <taxon>Fimbriimonas</taxon>
    </lineage>
</organism>
<evidence type="ECO:0000313" key="5">
    <source>
        <dbReference type="Proteomes" id="UP000027982"/>
    </source>
</evidence>
<dbReference type="HOGENOM" id="CLU_039453_5_1_0"/>
<protein>
    <submittedName>
        <fullName evidence="4">HD domain protein</fullName>
    </submittedName>
</protein>
<keyword evidence="1" id="KW-0479">Metal-binding</keyword>
<dbReference type="STRING" id="661478.OP10G_4560"/>
<keyword evidence="2" id="KW-0378">Hydrolase</keyword>
<dbReference type="PANTHER" id="PTHR11845">
    <property type="entry name" value="5'-DEOXYNUCLEOTIDASE HDDC2"/>
    <property type="match status" value="1"/>
</dbReference>
<dbReference type="InterPro" id="IPR039356">
    <property type="entry name" value="YfbR/HDDC2"/>
</dbReference>
<dbReference type="Pfam" id="PF13023">
    <property type="entry name" value="HD_3"/>
    <property type="match status" value="1"/>
</dbReference>
<dbReference type="GO" id="GO:0046872">
    <property type="term" value="F:metal ion binding"/>
    <property type="evidence" value="ECO:0007669"/>
    <property type="project" value="UniProtKB-KW"/>
</dbReference>
<keyword evidence="5" id="KW-1185">Reference proteome</keyword>
<evidence type="ECO:0000313" key="4">
    <source>
        <dbReference type="EMBL" id="AIE87928.1"/>
    </source>
</evidence>
<feature type="domain" description="HD" evidence="3">
    <location>
        <begin position="19"/>
        <end position="173"/>
    </location>
</feature>
<dbReference type="AlphaFoldDB" id="A0A068NWM9"/>